<feature type="region of interest" description="Disordered" evidence="2">
    <location>
        <begin position="79"/>
        <end position="109"/>
    </location>
</feature>
<proteinExistence type="inferred from homology"/>
<dbReference type="NCBIfam" id="TIGR00278">
    <property type="entry name" value="membrane protein insertion efficiency factor YidD"/>
    <property type="match status" value="1"/>
</dbReference>
<dbReference type="HAMAP" id="MF_00386">
    <property type="entry name" value="UPF0161_YidD"/>
    <property type="match status" value="1"/>
</dbReference>
<evidence type="ECO:0000256" key="1">
    <source>
        <dbReference type="HAMAP-Rule" id="MF_00386"/>
    </source>
</evidence>
<protein>
    <recommendedName>
        <fullName evidence="1">Putative membrane protein insertion efficiency factor</fullName>
    </recommendedName>
</protein>
<dbReference type="InterPro" id="IPR002696">
    <property type="entry name" value="Membr_insert_effic_factor_YidD"/>
</dbReference>
<sequence>MDDRPGLPTRLLMGLVRGYQLLFSAWLRAGCRYSPSCSNYAMQSLRRHGAAAGTYLAVGRVLRCNPFCLGGHDPVPDNPPRLFTRFTERPSRCRPGSASSTANPKASHD</sequence>
<dbReference type="GO" id="GO:0005886">
    <property type="term" value="C:plasma membrane"/>
    <property type="evidence" value="ECO:0007669"/>
    <property type="project" value="UniProtKB-SubCell"/>
</dbReference>
<comment type="function">
    <text evidence="1">Could be involved in insertion of integral membrane proteins into the membrane.</text>
</comment>
<evidence type="ECO:0000256" key="2">
    <source>
        <dbReference type="SAM" id="MobiDB-lite"/>
    </source>
</evidence>
<feature type="compositionally biased region" description="Polar residues" evidence="2">
    <location>
        <begin position="97"/>
        <end position="109"/>
    </location>
</feature>
<dbReference type="PANTHER" id="PTHR33383:SF1">
    <property type="entry name" value="MEMBRANE PROTEIN INSERTION EFFICIENCY FACTOR-RELATED"/>
    <property type="match status" value="1"/>
</dbReference>
<organism evidence="3 4">
    <name type="scientific">Roseateles chitinivorans</name>
    <dbReference type="NCBI Taxonomy" id="2917965"/>
    <lineage>
        <taxon>Bacteria</taxon>
        <taxon>Pseudomonadati</taxon>
        <taxon>Pseudomonadota</taxon>
        <taxon>Betaproteobacteria</taxon>
        <taxon>Burkholderiales</taxon>
        <taxon>Sphaerotilaceae</taxon>
        <taxon>Roseateles</taxon>
    </lineage>
</organism>
<comment type="caution">
    <text evidence="3">The sequence shown here is derived from an EMBL/GenBank/DDBJ whole genome shotgun (WGS) entry which is preliminary data.</text>
</comment>
<dbReference type="AlphaFoldDB" id="A0A2G9C3X7"/>
<dbReference type="OrthoDB" id="9801753at2"/>
<dbReference type="Proteomes" id="UP000231501">
    <property type="component" value="Unassembled WGS sequence"/>
</dbReference>
<gene>
    <name evidence="3" type="ORF">CS062_21650</name>
</gene>
<dbReference type="Pfam" id="PF01809">
    <property type="entry name" value="YidD"/>
    <property type="match status" value="1"/>
</dbReference>
<comment type="subcellular location">
    <subcellularLocation>
        <location evidence="1">Cell membrane</location>
        <topology evidence="1">Peripheral membrane protein</topology>
        <orientation evidence="1">Cytoplasmic side</orientation>
    </subcellularLocation>
</comment>
<reference evidence="3 4" key="1">
    <citation type="submission" date="2017-11" db="EMBL/GenBank/DDBJ databases">
        <title>Draft genome sequence of Mitsuaria sp. HWN-4.</title>
        <authorList>
            <person name="Gundlapally S.R."/>
        </authorList>
    </citation>
    <scope>NUCLEOTIDE SEQUENCE [LARGE SCALE GENOMIC DNA]</scope>
    <source>
        <strain evidence="3 4">HWN-4</strain>
    </source>
</reference>
<evidence type="ECO:0000313" key="3">
    <source>
        <dbReference type="EMBL" id="PIM51098.1"/>
    </source>
</evidence>
<evidence type="ECO:0000313" key="4">
    <source>
        <dbReference type="Proteomes" id="UP000231501"/>
    </source>
</evidence>
<dbReference type="PANTHER" id="PTHR33383">
    <property type="entry name" value="MEMBRANE PROTEIN INSERTION EFFICIENCY FACTOR-RELATED"/>
    <property type="match status" value="1"/>
</dbReference>
<accession>A0A2G9C3X7</accession>
<keyword evidence="1" id="KW-1003">Cell membrane</keyword>
<keyword evidence="1" id="KW-0472">Membrane</keyword>
<keyword evidence="4" id="KW-1185">Reference proteome</keyword>
<dbReference type="SMART" id="SM01234">
    <property type="entry name" value="Haemolytic"/>
    <property type="match status" value="1"/>
</dbReference>
<comment type="similarity">
    <text evidence="1">Belongs to the UPF0161 family.</text>
</comment>
<dbReference type="RefSeq" id="WP_091729896.1">
    <property type="nucleotide sequence ID" value="NZ_PEOG01000080.1"/>
</dbReference>
<name>A0A2G9C3X7_9BURK</name>
<dbReference type="EMBL" id="PEOG01000080">
    <property type="protein sequence ID" value="PIM51098.1"/>
    <property type="molecule type" value="Genomic_DNA"/>
</dbReference>